<dbReference type="InterPro" id="IPR027417">
    <property type="entry name" value="P-loop_NTPase"/>
</dbReference>
<accession>A0A1H0ZYZ0</accession>
<dbReference type="Pfam" id="PF03969">
    <property type="entry name" value="AFG1_ATPase"/>
    <property type="match status" value="1"/>
</dbReference>
<dbReference type="OrthoDB" id="9774491at2"/>
<dbReference type="PANTHER" id="PTHR12169:SF6">
    <property type="entry name" value="AFG1-LIKE ATPASE"/>
    <property type="match status" value="1"/>
</dbReference>
<dbReference type="GO" id="GO:0016887">
    <property type="term" value="F:ATP hydrolysis activity"/>
    <property type="evidence" value="ECO:0007669"/>
    <property type="project" value="InterPro"/>
</dbReference>
<evidence type="ECO:0000313" key="3">
    <source>
        <dbReference type="EMBL" id="SDQ32246.1"/>
    </source>
</evidence>
<protein>
    <submittedName>
        <fullName evidence="3">Cell division protein ZapE</fullName>
    </submittedName>
</protein>
<sequence length="379" mass="41682">MLRGKSQTKQEILAHFAHRAAAAGFALDKYQLQAIQQLAEVAARTVNASTAHAPNVALAPASSNKRRRNLYLWGPVGRGKSWLVNEFFAALLLEGKKRWHFHDFFRELHARRREAQDSPSRPAGTSAVDVAIDSLLQDCTLLVLDEFHVHDPGDGQLLARFLRALFSRGIALVTTSNYPPGSLMPNGLFHDLFAPTIALIEKHMQVAGVAGPVDYRSLPSNNDGGREGPRFSDGSVISAGTDDLARALDGTGLSMPEPHEAVELRPTTWPLPALRATEAELWFDFRQLCETPTATQDYLALVEQRRHWVITAVPSREEISMNGWQRFSNIVDILYDADIPLTLISEAPLDLSPSESPSAVDIARIASRLGQLKSAVTTN</sequence>
<proteinExistence type="predicted"/>
<dbReference type="PANTHER" id="PTHR12169">
    <property type="entry name" value="ATPASE N2B"/>
    <property type="match status" value="1"/>
</dbReference>
<dbReference type="Gene3D" id="3.40.50.300">
    <property type="entry name" value="P-loop containing nucleotide triphosphate hydrolases"/>
    <property type="match status" value="1"/>
</dbReference>
<dbReference type="SUPFAM" id="SSF52540">
    <property type="entry name" value="P-loop containing nucleoside triphosphate hydrolases"/>
    <property type="match status" value="1"/>
</dbReference>
<reference evidence="3 4" key="1">
    <citation type="submission" date="2016-10" db="EMBL/GenBank/DDBJ databases">
        <authorList>
            <person name="de Groot N.N."/>
        </authorList>
    </citation>
    <scope>NUCLEOTIDE SEQUENCE [LARGE SCALE GENOMIC DNA]</scope>
    <source>
        <strain evidence="3 4">DSM 20117</strain>
    </source>
</reference>
<dbReference type="STRING" id="37928.SAMN04489742_0631"/>
<organism evidence="3 4">
    <name type="scientific">Crystallibacter crystallopoietes</name>
    <dbReference type="NCBI Taxonomy" id="37928"/>
    <lineage>
        <taxon>Bacteria</taxon>
        <taxon>Bacillati</taxon>
        <taxon>Actinomycetota</taxon>
        <taxon>Actinomycetes</taxon>
        <taxon>Micrococcales</taxon>
        <taxon>Micrococcaceae</taxon>
        <taxon>Crystallibacter</taxon>
    </lineage>
</organism>
<dbReference type="GO" id="GO:0005737">
    <property type="term" value="C:cytoplasm"/>
    <property type="evidence" value="ECO:0007669"/>
    <property type="project" value="TreeGrafter"/>
</dbReference>
<keyword evidence="4" id="KW-1185">Reference proteome</keyword>
<dbReference type="NCBIfam" id="NF040713">
    <property type="entry name" value="ZapE"/>
    <property type="match status" value="1"/>
</dbReference>
<dbReference type="AlphaFoldDB" id="A0A1H0ZYZ0"/>
<keyword evidence="2" id="KW-0067">ATP-binding</keyword>
<dbReference type="RefSeq" id="WP_083339532.1">
    <property type="nucleotide sequence ID" value="NZ_CP018863.1"/>
</dbReference>
<keyword evidence="1" id="KW-0547">Nucleotide-binding</keyword>
<evidence type="ECO:0000256" key="2">
    <source>
        <dbReference type="ARBA" id="ARBA00022840"/>
    </source>
</evidence>
<evidence type="ECO:0000256" key="1">
    <source>
        <dbReference type="ARBA" id="ARBA00022741"/>
    </source>
</evidence>
<dbReference type="GO" id="GO:0005524">
    <property type="term" value="F:ATP binding"/>
    <property type="evidence" value="ECO:0007669"/>
    <property type="project" value="UniProtKB-KW"/>
</dbReference>
<dbReference type="GO" id="GO:0032153">
    <property type="term" value="C:cell division site"/>
    <property type="evidence" value="ECO:0007669"/>
    <property type="project" value="TreeGrafter"/>
</dbReference>
<dbReference type="GO" id="GO:0051301">
    <property type="term" value="P:cell division"/>
    <property type="evidence" value="ECO:0007669"/>
    <property type="project" value="UniProtKB-KW"/>
</dbReference>
<keyword evidence="3" id="KW-0132">Cell division</keyword>
<dbReference type="CDD" id="cd00267">
    <property type="entry name" value="ABC_ATPase"/>
    <property type="match status" value="1"/>
</dbReference>
<evidence type="ECO:0000313" key="4">
    <source>
        <dbReference type="Proteomes" id="UP000181917"/>
    </source>
</evidence>
<gene>
    <name evidence="3" type="ORF">SAMN04489742_0631</name>
</gene>
<dbReference type="InterPro" id="IPR005654">
    <property type="entry name" value="ATPase_AFG1-like"/>
</dbReference>
<keyword evidence="3" id="KW-0131">Cell cycle</keyword>
<dbReference type="Proteomes" id="UP000181917">
    <property type="component" value="Unassembled WGS sequence"/>
</dbReference>
<dbReference type="EMBL" id="FNKH01000002">
    <property type="protein sequence ID" value="SDQ32246.1"/>
    <property type="molecule type" value="Genomic_DNA"/>
</dbReference>
<name>A0A1H0ZYZ0_9MICC</name>